<dbReference type="AlphaFoldDB" id="A0AB34INI9"/>
<comment type="similarity">
    <text evidence="1">Belongs to the TRAFAC class translation factor GTPase superfamily. Classic translation factor GTPase family. EF-Tu/EF-1A subfamily.</text>
</comment>
<dbReference type="SUPFAM" id="SSF50465">
    <property type="entry name" value="EF-Tu/eEF-1alpha/eIF2-gamma C-terminal domain"/>
    <property type="match status" value="1"/>
</dbReference>
<dbReference type="CDD" id="cd04165">
    <property type="entry name" value="GTPBP1_like"/>
    <property type="match status" value="1"/>
</dbReference>
<dbReference type="GO" id="GO:0005525">
    <property type="term" value="F:GTP binding"/>
    <property type="evidence" value="ECO:0007669"/>
    <property type="project" value="UniProtKB-KW"/>
</dbReference>
<dbReference type="EMBL" id="JBGBPQ010000021">
    <property type="protein sequence ID" value="KAL1503632.1"/>
    <property type="molecule type" value="Genomic_DNA"/>
</dbReference>
<evidence type="ECO:0000313" key="7">
    <source>
        <dbReference type="Proteomes" id="UP001515480"/>
    </source>
</evidence>
<dbReference type="Gene3D" id="2.40.30.10">
    <property type="entry name" value="Translation factors"/>
    <property type="match status" value="2"/>
</dbReference>
<dbReference type="SUPFAM" id="SSF50447">
    <property type="entry name" value="Translation proteins"/>
    <property type="match status" value="1"/>
</dbReference>
<dbReference type="InterPro" id="IPR035531">
    <property type="entry name" value="GTPBP1-like"/>
</dbReference>
<feature type="compositionally biased region" description="Basic and acidic residues" evidence="4">
    <location>
        <begin position="12"/>
        <end position="21"/>
    </location>
</feature>
<dbReference type="Proteomes" id="UP001515480">
    <property type="component" value="Unassembled WGS sequence"/>
</dbReference>
<dbReference type="FunFam" id="3.40.50.300:FF:000091">
    <property type="entry name" value="Probable GTP-binding protein 1"/>
    <property type="match status" value="1"/>
</dbReference>
<evidence type="ECO:0000259" key="5">
    <source>
        <dbReference type="PROSITE" id="PS51722"/>
    </source>
</evidence>
<dbReference type="InterPro" id="IPR050055">
    <property type="entry name" value="EF-Tu_GTPase"/>
</dbReference>
<dbReference type="Gene3D" id="3.40.50.300">
    <property type="entry name" value="P-loop containing nucleotide triphosphate hydrolases"/>
    <property type="match status" value="1"/>
</dbReference>
<proteinExistence type="inferred from homology"/>
<keyword evidence="2" id="KW-0547">Nucleotide-binding</keyword>
<dbReference type="GO" id="GO:0003924">
    <property type="term" value="F:GTPase activity"/>
    <property type="evidence" value="ECO:0007669"/>
    <property type="project" value="InterPro"/>
</dbReference>
<keyword evidence="7" id="KW-1185">Reference proteome</keyword>
<dbReference type="PANTHER" id="PTHR43721:SF9">
    <property type="entry name" value="GTP-BINDING PROTEIN 1"/>
    <property type="match status" value="1"/>
</dbReference>
<protein>
    <recommendedName>
        <fullName evidence="5">Tr-type G domain-containing protein</fullName>
    </recommendedName>
</protein>
<feature type="domain" description="Tr-type G" evidence="5">
    <location>
        <begin position="143"/>
        <end position="376"/>
    </location>
</feature>
<evidence type="ECO:0000256" key="4">
    <source>
        <dbReference type="SAM" id="MobiDB-lite"/>
    </source>
</evidence>
<dbReference type="InterPro" id="IPR009001">
    <property type="entry name" value="Transl_elong_EF1A/Init_IF2_C"/>
</dbReference>
<dbReference type="GO" id="GO:0003746">
    <property type="term" value="F:translation elongation factor activity"/>
    <property type="evidence" value="ECO:0007669"/>
    <property type="project" value="TreeGrafter"/>
</dbReference>
<name>A0AB34INI9_PRYPA</name>
<sequence>MADPAAEPSPEPTHDETREPADPDAALVRDMASLQAIEPERDDGNIEYKLKLTDEREARVQRLATQMRYRCDEGGSECLYRLGVEDDGTLTGLSDDEYAATIRCLQSAATMNAYTIHTLAQTRLPNGRSVYEVCIREHNEDSYIDVKVAIAGSVDCGKSTLLSVLTNGQPDNGRGAARLAVFNYPHEVESGRTSSIGHQILGYDAEGSVMNYQQKRVYAWPEVVKRSAKIISFFDLAGHEKYLKTTIFGLSSSRPDACLIMVGGNRGVLKMTVEHMFLCKTLNVPFGIVVTKTDMMKDKLNVLEDTLASIMTLLKKPLMRRIPIKIKNPTDIIRCAQNIHSEAIVPIFMVSNVTMEGIAELHTFLNLLPKRVLPPQTDEVEMHLDAAWTVPGVGTVLGGHLMSGAISVGDKLWFGPNQNKYVQITVRSIHCKRVPVQRVAGNSYVCLGVKGIYKQNVHKGNVLVSAKTQQVLCTGLVVDVQVLKTHSTTIRVGYQPILHSQNVRTSVSIEDICHKVSARPSAAEDGEKLLRTGDTAELLLRLRFDKQFLKPGNHVLLCEGRTKVVGFVKEIFED</sequence>
<dbReference type="InterPro" id="IPR009000">
    <property type="entry name" value="Transl_B-barrel_sf"/>
</dbReference>
<dbReference type="PROSITE" id="PS51722">
    <property type="entry name" value="G_TR_2"/>
    <property type="match status" value="1"/>
</dbReference>
<dbReference type="InterPro" id="IPR000795">
    <property type="entry name" value="T_Tr_GTP-bd_dom"/>
</dbReference>
<organism evidence="6 7">
    <name type="scientific">Prymnesium parvum</name>
    <name type="common">Toxic golden alga</name>
    <dbReference type="NCBI Taxonomy" id="97485"/>
    <lineage>
        <taxon>Eukaryota</taxon>
        <taxon>Haptista</taxon>
        <taxon>Haptophyta</taxon>
        <taxon>Prymnesiophyceae</taxon>
        <taxon>Prymnesiales</taxon>
        <taxon>Prymnesiaceae</taxon>
        <taxon>Prymnesium</taxon>
    </lineage>
</organism>
<evidence type="ECO:0000256" key="3">
    <source>
        <dbReference type="ARBA" id="ARBA00023134"/>
    </source>
</evidence>
<evidence type="ECO:0000256" key="1">
    <source>
        <dbReference type="ARBA" id="ARBA00007249"/>
    </source>
</evidence>
<dbReference type="SUPFAM" id="SSF52540">
    <property type="entry name" value="P-loop containing nucleoside triphosphate hydrolases"/>
    <property type="match status" value="1"/>
</dbReference>
<evidence type="ECO:0000256" key="2">
    <source>
        <dbReference type="ARBA" id="ARBA00022741"/>
    </source>
</evidence>
<accession>A0AB34INI9</accession>
<dbReference type="InterPro" id="IPR027417">
    <property type="entry name" value="P-loop_NTPase"/>
</dbReference>
<evidence type="ECO:0000313" key="6">
    <source>
        <dbReference type="EMBL" id="KAL1503632.1"/>
    </source>
</evidence>
<dbReference type="PANTHER" id="PTHR43721">
    <property type="entry name" value="ELONGATION FACTOR TU-RELATED"/>
    <property type="match status" value="1"/>
</dbReference>
<comment type="caution">
    <text evidence="6">The sequence shown here is derived from an EMBL/GenBank/DDBJ whole genome shotgun (WGS) entry which is preliminary data.</text>
</comment>
<feature type="region of interest" description="Disordered" evidence="4">
    <location>
        <begin position="1"/>
        <end position="23"/>
    </location>
</feature>
<keyword evidence="3" id="KW-0342">GTP-binding</keyword>
<gene>
    <name evidence="6" type="ORF">AB1Y20_012107</name>
</gene>
<reference evidence="6 7" key="1">
    <citation type="journal article" date="2024" name="Science">
        <title>Giant polyketide synthase enzymes in the biosynthesis of giant marine polyether toxins.</title>
        <authorList>
            <person name="Fallon T.R."/>
            <person name="Shende V.V."/>
            <person name="Wierzbicki I.H."/>
            <person name="Pendleton A.L."/>
            <person name="Watervoot N.F."/>
            <person name="Auber R.P."/>
            <person name="Gonzalez D.J."/>
            <person name="Wisecaver J.H."/>
            <person name="Moore B.S."/>
        </authorList>
    </citation>
    <scope>NUCLEOTIDE SEQUENCE [LARGE SCALE GENOMIC DNA]</scope>
    <source>
        <strain evidence="6 7">12B1</strain>
    </source>
</reference>
<dbReference type="Pfam" id="PF00009">
    <property type="entry name" value="GTP_EFTU"/>
    <property type="match status" value="1"/>
</dbReference>